<dbReference type="AlphaFoldDB" id="A0A9P6SUR2"/>
<feature type="domain" description="Arm-like repeat" evidence="1">
    <location>
        <begin position="177"/>
        <end position="474"/>
    </location>
</feature>
<dbReference type="Proteomes" id="UP000749646">
    <property type="component" value="Unassembled WGS sequence"/>
</dbReference>
<organism evidence="2 3">
    <name type="scientific">Modicella reniformis</name>
    <dbReference type="NCBI Taxonomy" id="1440133"/>
    <lineage>
        <taxon>Eukaryota</taxon>
        <taxon>Fungi</taxon>
        <taxon>Fungi incertae sedis</taxon>
        <taxon>Mucoromycota</taxon>
        <taxon>Mortierellomycotina</taxon>
        <taxon>Mortierellomycetes</taxon>
        <taxon>Mortierellales</taxon>
        <taxon>Mortierellaceae</taxon>
        <taxon>Modicella</taxon>
    </lineage>
</organism>
<dbReference type="EMBL" id="JAAAHW010000290">
    <property type="protein sequence ID" value="KAG0004128.1"/>
    <property type="molecule type" value="Genomic_DNA"/>
</dbReference>
<sequence>IVPSLKNALSLQQVLELTNVYLENAYKTKDQDIALTLCHDAEVSVSQAKVATKKNRTHSKDAEDQPLQNGIAAANIDRPCQGYQDEAEMLCKKAEKWDHTVIEGMLRIRVDSLEIIFLTASYIRTGGAPDPTLGSLAVVSPANNLKQPRDIAIVPPNIFAVNVRSSTPEIRLPEADERLKRLKILATDVIRAFKRDEIKDAKVVAEVVYLAPVLEKDAFQDLLREFYSGIDQSGMLDVHQLEGLAQLVQGVGPGYFEADNLVKVLELLSNRLRGTHQQSPCYIHRLTVAVSNVLDAMADTEVKDLDRVSLHEPLSTYLNELKGSSDPYLVFQAAYAYQALICVLDNESLWKAGLRRTGKMIQGFTGLDIQQGFAGVTEAVKLVKTTYEDVSSLAQSGPSFMKCLKEGFSFECKCAWYSTLRGADALIRDRELVKFKKLVCEVPCRRDPAFQWGVCQRLSEIAANPKWDAHIRGNAISFLGEIYKNDAEEFTEPQISELKFHPKFILICDGYDESQQTHNLYASNRLNQPGEWDAQMVISCRSEYLGIDYRDHFQPGDRNQQSESSLFQEAVITPFTLHQVQDYIKQYVALNQPLWQIKDYNRALVLIPSLKELVKNPFLMTLSLEVLPRMVDPSQQLSAAPVTRVALMTSSSSNGWSEARNDSERRP</sequence>
<dbReference type="InterPro" id="IPR056251">
    <property type="entry name" value="Arm_rpt_dom"/>
</dbReference>
<protein>
    <recommendedName>
        <fullName evidence="1">Arm-like repeat domain-containing protein</fullName>
    </recommendedName>
</protein>
<name>A0A9P6SUR2_9FUNG</name>
<evidence type="ECO:0000313" key="2">
    <source>
        <dbReference type="EMBL" id="KAG0004128.1"/>
    </source>
</evidence>
<comment type="caution">
    <text evidence="2">The sequence shown here is derived from an EMBL/GenBank/DDBJ whole genome shotgun (WGS) entry which is preliminary data.</text>
</comment>
<dbReference type="Pfam" id="PF23948">
    <property type="entry name" value="ARM_5"/>
    <property type="match status" value="1"/>
</dbReference>
<keyword evidence="3" id="KW-1185">Reference proteome</keyword>
<proteinExistence type="predicted"/>
<dbReference type="OrthoDB" id="2429217at2759"/>
<reference evidence="2" key="1">
    <citation type="journal article" date="2020" name="Fungal Divers.">
        <title>Resolving the Mortierellaceae phylogeny through synthesis of multi-gene phylogenetics and phylogenomics.</title>
        <authorList>
            <person name="Vandepol N."/>
            <person name="Liber J."/>
            <person name="Desiro A."/>
            <person name="Na H."/>
            <person name="Kennedy M."/>
            <person name="Barry K."/>
            <person name="Grigoriev I.V."/>
            <person name="Miller A.N."/>
            <person name="O'Donnell K."/>
            <person name="Stajich J.E."/>
            <person name="Bonito G."/>
        </authorList>
    </citation>
    <scope>NUCLEOTIDE SEQUENCE</scope>
    <source>
        <strain evidence="2">MES-2147</strain>
    </source>
</reference>
<gene>
    <name evidence="2" type="ORF">BGZ65_000887</name>
</gene>
<evidence type="ECO:0000259" key="1">
    <source>
        <dbReference type="Pfam" id="PF23948"/>
    </source>
</evidence>
<evidence type="ECO:0000313" key="3">
    <source>
        <dbReference type="Proteomes" id="UP000749646"/>
    </source>
</evidence>
<accession>A0A9P6SUR2</accession>
<feature type="non-terminal residue" evidence="2">
    <location>
        <position position="667"/>
    </location>
</feature>